<feature type="region of interest" description="Disordered" evidence="1">
    <location>
        <begin position="222"/>
        <end position="249"/>
    </location>
</feature>
<feature type="region of interest" description="Disordered" evidence="1">
    <location>
        <begin position="14"/>
        <end position="33"/>
    </location>
</feature>
<dbReference type="RefSeq" id="WP_189220760.1">
    <property type="nucleotide sequence ID" value="NZ_BMQK01000030.1"/>
</dbReference>
<name>A0A918BUE1_9ACTN</name>
<dbReference type="EMBL" id="BMQK01000030">
    <property type="protein sequence ID" value="GGQ88923.1"/>
    <property type="molecule type" value="Genomic_DNA"/>
</dbReference>
<evidence type="ECO:0000313" key="3">
    <source>
        <dbReference type="Proteomes" id="UP000620156"/>
    </source>
</evidence>
<dbReference type="AlphaFoldDB" id="A0A918BUE1"/>
<evidence type="ECO:0000256" key="1">
    <source>
        <dbReference type="SAM" id="MobiDB-lite"/>
    </source>
</evidence>
<comment type="caution">
    <text evidence="2">The sequence shown here is derived from an EMBL/GenBank/DDBJ whole genome shotgun (WGS) entry which is preliminary data.</text>
</comment>
<reference evidence="2" key="2">
    <citation type="submission" date="2020-09" db="EMBL/GenBank/DDBJ databases">
        <authorList>
            <person name="Sun Q."/>
            <person name="Ohkuma M."/>
        </authorList>
    </citation>
    <scope>NUCLEOTIDE SEQUENCE</scope>
    <source>
        <strain evidence="2">JCM 3131</strain>
    </source>
</reference>
<organism evidence="2 3">
    <name type="scientific">Streptomyces ruber</name>
    <dbReference type="NCBI Taxonomy" id="83378"/>
    <lineage>
        <taxon>Bacteria</taxon>
        <taxon>Bacillati</taxon>
        <taxon>Actinomycetota</taxon>
        <taxon>Actinomycetes</taxon>
        <taxon>Kitasatosporales</taxon>
        <taxon>Streptomycetaceae</taxon>
        <taxon>Streptomyces</taxon>
    </lineage>
</organism>
<proteinExistence type="predicted"/>
<dbReference type="Proteomes" id="UP000620156">
    <property type="component" value="Unassembled WGS sequence"/>
</dbReference>
<reference evidence="2" key="1">
    <citation type="journal article" date="2014" name="Int. J. Syst. Evol. Microbiol.">
        <title>Complete genome sequence of Corynebacterium casei LMG S-19264T (=DSM 44701T), isolated from a smear-ripened cheese.</title>
        <authorList>
            <consortium name="US DOE Joint Genome Institute (JGI-PGF)"/>
            <person name="Walter F."/>
            <person name="Albersmeier A."/>
            <person name="Kalinowski J."/>
            <person name="Ruckert C."/>
        </authorList>
    </citation>
    <scope>NUCLEOTIDE SEQUENCE</scope>
    <source>
        <strain evidence="2">JCM 3131</strain>
    </source>
</reference>
<protein>
    <submittedName>
        <fullName evidence="2">Uncharacterized protein</fullName>
    </submittedName>
</protein>
<feature type="compositionally biased region" description="Basic and acidic residues" evidence="1">
    <location>
        <begin position="232"/>
        <end position="245"/>
    </location>
</feature>
<accession>A0A918BUE1</accession>
<sequence length="271" mass="27791">MSVGSGAAFAVSAAAVSGEATDVPTKAESAASSAGSVAVALLMARSQDRKIEVSSERTADSTTWALPSGELQTSAYAGPIREQVAGEWHDIDTSLSDTGANLEPKVAAADIEVSDGGDTRLASVSKGNKSFALGWDEKLPEPEVKGDTASNDLGKGQTLTVTALSQGFSQNVLLDEAPDRQLSYRIPVKPDGLELSKAGSGRLLMKDDAGKLVAEAPAPMMWDSSRDSAAGESRHQAKVDTRVETADDGSQTLGCGSRGCCAAGAGCTSLR</sequence>
<evidence type="ECO:0000313" key="2">
    <source>
        <dbReference type="EMBL" id="GGQ88923.1"/>
    </source>
</evidence>
<gene>
    <name evidence="2" type="ORF">GCM10010145_68040</name>
</gene>
<keyword evidence="3" id="KW-1185">Reference proteome</keyword>